<evidence type="ECO:0000256" key="6">
    <source>
        <dbReference type="ARBA" id="ARBA00022801"/>
    </source>
</evidence>
<evidence type="ECO:0000256" key="2">
    <source>
        <dbReference type="ARBA" id="ARBA00022679"/>
    </source>
</evidence>
<dbReference type="Pfam" id="PF08284">
    <property type="entry name" value="RVP_2"/>
    <property type="match status" value="1"/>
</dbReference>
<gene>
    <name evidence="10" type="ORF">QYE76_058637</name>
</gene>
<keyword evidence="6" id="KW-0378">Hydrolase</keyword>
<comment type="caution">
    <text evidence="10">The sequence shown here is derived from an EMBL/GenBank/DDBJ whole genome shotgun (WGS) entry which is preliminary data.</text>
</comment>
<keyword evidence="4" id="KW-0540">Nuclease</keyword>
<protein>
    <recommendedName>
        <fullName evidence="9">Reverse transcriptase domain-containing protein</fullName>
    </recommendedName>
</protein>
<dbReference type="CDD" id="cd00303">
    <property type="entry name" value="retropepsin_like"/>
    <property type="match status" value="1"/>
</dbReference>
<keyword evidence="7" id="KW-0695">RNA-directed DNA polymerase</keyword>
<dbReference type="PANTHER" id="PTHR24559:SF450">
    <property type="entry name" value="RNA-DIRECTED DNA POLYMERASE HOMOLOG"/>
    <property type="match status" value="1"/>
</dbReference>
<dbReference type="Gene3D" id="3.30.70.270">
    <property type="match status" value="1"/>
</dbReference>
<keyword evidence="1" id="KW-0645">Protease</keyword>
<reference evidence="10" key="1">
    <citation type="submission" date="2023-07" db="EMBL/GenBank/DDBJ databases">
        <title>A chromosome-level genome assembly of Lolium multiflorum.</title>
        <authorList>
            <person name="Chen Y."/>
            <person name="Copetti D."/>
            <person name="Kolliker R."/>
            <person name="Studer B."/>
        </authorList>
    </citation>
    <scope>NUCLEOTIDE SEQUENCE</scope>
    <source>
        <strain evidence="10">02402/16</strain>
        <tissue evidence="10">Leaf</tissue>
    </source>
</reference>
<evidence type="ECO:0000259" key="9">
    <source>
        <dbReference type="PROSITE" id="PS50878"/>
    </source>
</evidence>
<dbReference type="Pfam" id="PF00078">
    <property type="entry name" value="RVT_1"/>
    <property type="match status" value="1"/>
</dbReference>
<dbReference type="GO" id="GO:0004519">
    <property type="term" value="F:endonuclease activity"/>
    <property type="evidence" value="ECO:0007669"/>
    <property type="project" value="UniProtKB-KW"/>
</dbReference>
<evidence type="ECO:0000256" key="4">
    <source>
        <dbReference type="ARBA" id="ARBA00022722"/>
    </source>
</evidence>
<keyword evidence="5" id="KW-0255">Endonuclease</keyword>
<dbReference type="CDD" id="cd01647">
    <property type="entry name" value="RT_LTR"/>
    <property type="match status" value="1"/>
</dbReference>
<feature type="domain" description="Reverse transcriptase" evidence="9">
    <location>
        <begin position="420"/>
        <end position="599"/>
    </location>
</feature>
<dbReference type="EMBL" id="JAUUTY010000003">
    <property type="protein sequence ID" value="KAK1670478.1"/>
    <property type="molecule type" value="Genomic_DNA"/>
</dbReference>
<evidence type="ECO:0000256" key="5">
    <source>
        <dbReference type="ARBA" id="ARBA00022759"/>
    </source>
</evidence>
<dbReference type="InterPro" id="IPR053134">
    <property type="entry name" value="RNA-dir_DNA_polymerase"/>
</dbReference>
<dbReference type="GO" id="GO:0006508">
    <property type="term" value="P:proteolysis"/>
    <property type="evidence" value="ECO:0007669"/>
    <property type="project" value="UniProtKB-KW"/>
</dbReference>
<dbReference type="SUPFAM" id="SSF50630">
    <property type="entry name" value="Acid proteases"/>
    <property type="match status" value="1"/>
</dbReference>
<keyword evidence="2" id="KW-0808">Transferase</keyword>
<evidence type="ECO:0000256" key="8">
    <source>
        <dbReference type="SAM" id="MobiDB-lite"/>
    </source>
</evidence>
<evidence type="ECO:0000313" key="10">
    <source>
        <dbReference type="EMBL" id="KAK1670478.1"/>
    </source>
</evidence>
<feature type="region of interest" description="Disordered" evidence="8">
    <location>
        <begin position="73"/>
        <end position="135"/>
    </location>
</feature>
<dbReference type="InterPro" id="IPR043128">
    <property type="entry name" value="Rev_trsase/Diguanyl_cyclase"/>
</dbReference>
<evidence type="ECO:0000256" key="3">
    <source>
        <dbReference type="ARBA" id="ARBA00022695"/>
    </source>
</evidence>
<dbReference type="SUPFAM" id="SSF56672">
    <property type="entry name" value="DNA/RNA polymerases"/>
    <property type="match status" value="1"/>
</dbReference>
<dbReference type="InterPro" id="IPR043502">
    <property type="entry name" value="DNA/RNA_pol_sf"/>
</dbReference>
<dbReference type="GO" id="GO:0008233">
    <property type="term" value="F:peptidase activity"/>
    <property type="evidence" value="ECO:0007669"/>
    <property type="project" value="UniProtKB-KW"/>
</dbReference>
<dbReference type="PANTHER" id="PTHR24559">
    <property type="entry name" value="TRANSPOSON TY3-I GAG-POL POLYPROTEIN"/>
    <property type="match status" value="1"/>
</dbReference>
<organism evidence="10 11">
    <name type="scientific">Lolium multiflorum</name>
    <name type="common">Italian ryegrass</name>
    <name type="synonym">Lolium perenne subsp. multiflorum</name>
    <dbReference type="NCBI Taxonomy" id="4521"/>
    <lineage>
        <taxon>Eukaryota</taxon>
        <taxon>Viridiplantae</taxon>
        <taxon>Streptophyta</taxon>
        <taxon>Embryophyta</taxon>
        <taxon>Tracheophyta</taxon>
        <taxon>Spermatophyta</taxon>
        <taxon>Magnoliopsida</taxon>
        <taxon>Liliopsida</taxon>
        <taxon>Poales</taxon>
        <taxon>Poaceae</taxon>
        <taxon>BOP clade</taxon>
        <taxon>Pooideae</taxon>
        <taxon>Poodae</taxon>
        <taxon>Poeae</taxon>
        <taxon>Poeae Chloroplast Group 2 (Poeae type)</taxon>
        <taxon>Loliodinae</taxon>
        <taxon>Loliinae</taxon>
        <taxon>Lolium</taxon>
    </lineage>
</organism>
<proteinExistence type="predicted"/>
<dbReference type="Gene3D" id="3.10.10.10">
    <property type="entry name" value="HIV Type 1 Reverse Transcriptase, subunit A, domain 1"/>
    <property type="match status" value="1"/>
</dbReference>
<dbReference type="Gene3D" id="2.40.70.10">
    <property type="entry name" value="Acid Proteases"/>
    <property type="match status" value="1"/>
</dbReference>
<evidence type="ECO:0000313" key="11">
    <source>
        <dbReference type="Proteomes" id="UP001231189"/>
    </source>
</evidence>
<dbReference type="InterPro" id="IPR000477">
    <property type="entry name" value="RT_dom"/>
</dbReference>
<sequence length="873" mass="96573">MGELTSQNLVMEGYMKQVLDSLQGMQSKIDEIQGALVETTSAVAAGQHRAEELTARLAAIESSPRTALKHVTVPPLDAGVGTSAEANPLGSPLTSPSGAAAARPPAQVSGSGSADRRDPTLYRGDAPGILGIQRSTPVTDTDDLMLIAATDTPNVAKKKNTIRLQGTVGKHQMLILIDSGSVASFISTDLAKRLQCSTQNMTARQFTVADGHPVQCTEFVPDFEWGVQGHTFTHSVHVLDLGCYDMILGADWLDEHSPMWVHWRKKIMRFTHNKKRIVLRGVQSSVTVCKKVSVRKLQGLLKKGSVEHIVLVQSCSTNTTVTTPSPTIMSPPHSVDTLAQIATDSMNPTATAMPNQTPPAVQKIIEEFNHLFHEPTTLPPVRAQDHSIPMLPGAQPFKVRPYRYSPQQKDEIERQVYDMLCHGIIRRSSSPFASPVLLVKKKDGSWRFCVDYRQLNNLTVKNKHPLPVIDELLDELAGARYFTKLDLRSGYHQIRLADGEQYKTAFQTHQGLYEFMVMPFGLTNAPATFQHIMNTIFEPLLRKSVLVFVDDILVYSSDLDSHLSHLRQVFQLLAQNELLIKKSKCSFALKELEYLGHIIGPAGVSTDQTKVQAVQDWPVPVNVKSLRGWRSYLQHGEFIIRTDHKSLLHLTDQRLHTSLQHKAFVKLMGLQFKIQYKKGNSNLAADALSRKFNDCAAVSSSMAQPSWLDRLQAGYEDDAQARLLIEELGVSGANDKGFSLRDGVLRFHGRIWTRVATALLQDEGVAEVPELERNIVLMYGAALPAAARNPRSFGLYLVVSLFLRCSAAAASRPERRRPLAAQTRPLPAPRQVDAARPRVRMLLLHLRLLTLSPSFQTQASSTAGTAALPRRCS</sequence>
<dbReference type="AlphaFoldDB" id="A0AAD8WRT3"/>
<dbReference type="GO" id="GO:0003964">
    <property type="term" value="F:RNA-directed DNA polymerase activity"/>
    <property type="evidence" value="ECO:0007669"/>
    <property type="project" value="UniProtKB-KW"/>
</dbReference>
<name>A0AAD8WRT3_LOLMU</name>
<dbReference type="FunFam" id="3.10.10.10:FF:000007">
    <property type="entry name" value="Retrovirus-related Pol polyprotein from transposon 17.6-like Protein"/>
    <property type="match status" value="1"/>
</dbReference>
<evidence type="ECO:0000256" key="7">
    <source>
        <dbReference type="ARBA" id="ARBA00022918"/>
    </source>
</evidence>
<dbReference type="Proteomes" id="UP001231189">
    <property type="component" value="Unassembled WGS sequence"/>
</dbReference>
<keyword evidence="3" id="KW-0548">Nucleotidyltransferase</keyword>
<evidence type="ECO:0000256" key="1">
    <source>
        <dbReference type="ARBA" id="ARBA00022670"/>
    </source>
</evidence>
<keyword evidence="11" id="KW-1185">Reference proteome</keyword>
<dbReference type="PROSITE" id="PS50878">
    <property type="entry name" value="RT_POL"/>
    <property type="match status" value="1"/>
</dbReference>
<dbReference type="InterPro" id="IPR021109">
    <property type="entry name" value="Peptidase_aspartic_dom_sf"/>
</dbReference>
<accession>A0AAD8WRT3</accession>